<feature type="compositionally biased region" description="Basic residues" evidence="1">
    <location>
        <begin position="26"/>
        <end position="38"/>
    </location>
</feature>
<proteinExistence type="predicted"/>
<evidence type="ECO:0000256" key="1">
    <source>
        <dbReference type="SAM" id="MobiDB-lite"/>
    </source>
</evidence>
<protein>
    <submittedName>
        <fullName evidence="2">Uncharacterized protein</fullName>
    </submittedName>
</protein>
<feature type="compositionally biased region" description="Basic and acidic residues" evidence="1">
    <location>
        <begin position="39"/>
        <end position="50"/>
    </location>
</feature>
<dbReference type="Proteomes" id="UP001189624">
    <property type="component" value="Chromosome 4"/>
</dbReference>
<dbReference type="EMBL" id="OY731401">
    <property type="protein sequence ID" value="CAJ1952619.1"/>
    <property type="molecule type" value="Genomic_DNA"/>
</dbReference>
<name>A0AA86SK71_9FABA</name>
<feature type="region of interest" description="Disordered" evidence="1">
    <location>
        <begin position="1"/>
        <end position="67"/>
    </location>
</feature>
<accession>A0AA86SK71</accession>
<evidence type="ECO:0000313" key="2">
    <source>
        <dbReference type="EMBL" id="CAJ1952619.1"/>
    </source>
</evidence>
<feature type="compositionally biased region" description="Polar residues" evidence="1">
    <location>
        <begin position="10"/>
        <end position="25"/>
    </location>
</feature>
<dbReference type="AlphaFoldDB" id="A0AA86SK71"/>
<sequence>MTDTHDPHNSKMSNTSLEGKTAQKQQYKRKHHRPRGAHAKPDNPRSKQGTEDSPATKRKVKKWRKMV</sequence>
<organism evidence="2 3">
    <name type="scientific">Sphenostylis stenocarpa</name>
    <dbReference type="NCBI Taxonomy" id="92480"/>
    <lineage>
        <taxon>Eukaryota</taxon>
        <taxon>Viridiplantae</taxon>
        <taxon>Streptophyta</taxon>
        <taxon>Embryophyta</taxon>
        <taxon>Tracheophyta</taxon>
        <taxon>Spermatophyta</taxon>
        <taxon>Magnoliopsida</taxon>
        <taxon>eudicotyledons</taxon>
        <taxon>Gunneridae</taxon>
        <taxon>Pentapetalae</taxon>
        <taxon>rosids</taxon>
        <taxon>fabids</taxon>
        <taxon>Fabales</taxon>
        <taxon>Fabaceae</taxon>
        <taxon>Papilionoideae</taxon>
        <taxon>50 kb inversion clade</taxon>
        <taxon>NPAAA clade</taxon>
        <taxon>indigoferoid/millettioid clade</taxon>
        <taxon>Phaseoleae</taxon>
        <taxon>Sphenostylis</taxon>
    </lineage>
</organism>
<reference evidence="2" key="1">
    <citation type="submission" date="2023-10" db="EMBL/GenBank/DDBJ databases">
        <authorList>
            <person name="Domelevo Entfellner J.-B."/>
        </authorList>
    </citation>
    <scope>NUCLEOTIDE SEQUENCE</scope>
</reference>
<evidence type="ECO:0000313" key="3">
    <source>
        <dbReference type="Proteomes" id="UP001189624"/>
    </source>
</evidence>
<dbReference type="Gramene" id="rna-AYBTSS11_LOCUS15392">
    <property type="protein sequence ID" value="CAJ1952619.1"/>
    <property type="gene ID" value="gene-AYBTSS11_LOCUS15392"/>
</dbReference>
<keyword evidence="3" id="KW-1185">Reference proteome</keyword>
<feature type="compositionally biased region" description="Basic residues" evidence="1">
    <location>
        <begin position="56"/>
        <end position="67"/>
    </location>
</feature>
<gene>
    <name evidence="2" type="ORF">AYBTSS11_LOCUS15392</name>
</gene>